<dbReference type="SUPFAM" id="SSF55008">
    <property type="entry name" value="HMA, heavy metal-associated domain"/>
    <property type="match status" value="1"/>
</dbReference>
<dbReference type="Pfam" id="PF13386">
    <property type="entry name" value="DsbD_2"/>
    <property type="match status" value="1"/>
</dbReference>
<evidence type="ECO:0000313" key="5">
    <source>
        <dbReference type="Proteomes" id="UP000033861"/>
    </source>
</evidence>
<dbReference type="InterPro" id="IPR028096">
    <property type="entry name" value="EfeO_Cupredoxin"/>
</dbReference>
<dbReference type="Gene3D" id="3.30.70.100">
    <property type="match status" value="1"/>
</dbReference>
<keyword evidence="1" id="KW-0479">Metal-binding</keyword>
<dbReference type="InterPro" id="IPR036163">
    <property type="entry name" value="HMA_dom_sf"/>
</dbReference>
<dbReference type="GO" id="GO:0046872">
    <property type="term" value="F:metal ion binding"/>
    <property type="evidence" value="ECO:0007669"/>
    <property type="project" value="UniProtKB-KW"/>
</dbReference>
<sequence>MSSKNKNFDIQTVSIKGMHCRSCEIMIEDNLLKIPGVKKVSVSHTKGQANIYYDRKINTQAIATAVNSAGYDLGTENLPLVSKNLNDYVDLGWALFIVVSLYVVAKSSGLFNLGDFLTGSYSNLWLVLLVGITAGLSTCMAMVGGLVLGISAKYSEDHPHASVTEKFTPHLVFNSARVISYSFLGGIIGLAGSIIQLSPIFIGGLTVTVGLIMLLLGGQLIDIFPVLKKISFTVPKKISRLLGLKDQSSSPYTHKNAAVLGSLTFFLPCGFTQAMQLYAMSTGSLLTGALTMGVFALGTTPGLLGIGGLTSALKGAWAKFFFKTAGIVVIFLAFTNLNGGLTLLGLNTGYQSILSSISAKPEVTETSGVINRGDIQEVNMTQNSTGYNPNYFVIKKGVPVRWIINSTSSYSCATSLIAPKLGIRKNLKSGQNIIEFTPTQTGIIPFSCSMGMYSGSFKVI</sequence>
<dbReference type="EMBL" id="LCHZ01000015">
    <property type="protein sequence ID" value="KKT46380.1"/>
    <property type="molecule type" value="Genomic_DNA"/>
</dbReference>
<keyword evidence="2" id="KW-0472">Membrane</keyword>
<feature type="transmembrane region" description="Helical" evidence="2">
    <location>
        <begin position="88"/>
        <end position="105"/>
    </location>
</feature>
<evidence type="ECO:0000256" key="2">
    <source>
        <dbReference type="SAM" id="Phobius"/>
    </source>
</evidence>
<feature type="transmembrane region" description="Helical" evidence="2">
    <location>
        <begin position="125"/>
        <end position="150"/>
    </location>
</feature>
<evidence type="ECO:0000256" key="1">
    <source>
        <dbReference type="ARBA" id="ARBA00022723"/>
    </source>
</evidence>
<gene>
    <name evidence="4" type="ORF">UW35_C0015G0005</name>
</gene>
<dbReference type="AlphaFoldDB" id="A0A0G1HHJ5"/>
<name>A0A0G1HHJ5_9BACT</name>
<organism evidence="4 5">
    <name type="scientific">Candidatus Collierbacteria bacterium GW2011_GWF2_44_15</name>
    <dbReference type="NCBI Taxonomy" id="1618404"/>
    <lineage>
        <taxon>Bacteria</taxon>
        <taxon>Candidatus Collieribacteriota</taxon>
    </lineage>
</organism>
<dbReference type="Pfam" id="PF00403">
    <property type="entry name" value="HMA"/>
    <property type="match status" value="1"/>
</dbReference>
<dbReference type="PROSITE" id="PS50846">
    <property type="entry name" value="HMA_2"/>
    <property type="match status" value="1"/>
</dbReference>
<dbReference type="CDD" id="cd00371">
    <property type="entry name" value="HMA"/>
    <property type="match status" value="1"/>
</dbReference>
<dbReference type="STRING" id="1618404.UW35_C0015G0005"/>
<evidence type="ECO:0000313" key="4">
    <source>
        <dbReference type="EMBL" id="KKT46380.1"/>
    </source>
</evidence>
<feature type="transmembrane region" description="Helical" evidence="2">
    <location>
        <begin position="201"/>
        <end position="227"/>
    </location>
</feature>
<dbReference type="Pfam" id="PF13473">
    <property type="entry name" value="Cupredoxin_1"/>
    <property type="match status" value="1"/>
</dbReference>
<reference evidence="4 5" key="1">
    <citation type="journal article" date="2015" name="Nature">
        <title>rRNA introns, odd ribosomes, and small enigmatic genomes across a large radiation of phyla.</title>
        <authorList>
            <person name="Brown C.T."/>
            <person name="Hug L.A."/>
            <person name="Thomas B.C."/>
            <person name="Sharon I."/>
            <person name="Castelle C.J."/>
            <person name="Singh A."/>
            <person name="Wilkins M.J."/>
            <person name="Williams K.H."/>
            <person name="Banfield J.F."/>
        </authorList>
    </citation>
    <scope>NUCLEOTIDE SEQUENCE [LARGE SCALE GENOMIC DNA]</scope>
</reference>
<feature type="transmembrane region" description="Helical" evidence="2">
    <location>
        <begin position="285"/>
        <end position="309"/>
    </location>
</feature>
<dbReference type="PANTHER" id="PTHR42208">
    <property type="entry name" value="HEAVY METAL TRANSPORTER-RELATED"/>
    <property type="match status" value="1"/>
</dbReference>
<feature type="transmembrane region" description="Helical" evidence="2">
    <location>
        <begin position="321"/>
        <end position="346"/>
    </location>
</feature>
<feature type="domain" description="HMA" evidence="3">
    <location>
        <begin position="9"/>
        <end position="74"/>
    </location>
</feature>
<keyword evidence="2" id="KW-0812">Transmembrane</keyword>
<protein>
    <recommendedName>
        <fullName evidence="3">HMA domain-containing protein</fullName>
    </recommendedName>
</protein>
<feature type="transmembrane region" description="Helical" evidence="2">
    <location>
        <begin position="171"/>
        <end position="195"/>
    </location>
</feature>
<dbReference type="InterPro" id="IPR039447">
    <property type="entry name" value="UreH-like_TM_dom"/>
</dbReference>
<dbReference type="InterPro" id="IPR008972">
    <property type="entry name" value="Cupredoxin"/>
</dbReference>
<dbReference type="Proteomes" id="UP000033861">
    <property type="component" value="Unassembled WGS sequence"/>
</dbReference>
<dbReference type="SUPFAM" id="SSF49503">
    <property type="entry name" value="Cupredoxins"/>
    <property type="match status" value="1"/>
</dbReference>
<feature type="transmembrane region" description="Helical" evidence="2">
    <location>
        <begin position="257"/>
        <end position="279"/>
    </location>
</feature>
<evidence type="ECO:0000259" key="3">
    <source>
        <dbReference type="PROSITE" id="PS50846"/>
    </source>
</evidence>
<accession>A0A0G1HHJ5</accession>
<dbReference type="FunFam" id="3.30.70.100:FF:000001">
    <property type="entry name" value="ATPase copper transporting beta"/>
    <property type="match status" value="1"/>
</dbReference>
<dbReference type="Gene3D" id="2.60.40.420">
    <property type="entry name" value="Cupredoxins - blue copper proteins"/>
    <property type="match status" value="1"/>
</dbReference>
<comment type="caution">
    <text evidence="4">The sequence shown here is derived from an EMBL/GenBank/DDBJ whole genome shotgun (WGS) entry which is preliminary data.</text>
</comment>
<dbReference type="PANTHER" id="PTHR42208:SF1">
    <property type="entry name" value="HEAVY METAL TRANSPORTER"/>
    <property type="match status" value="1"/>
</dbReference>
<dbReference type="InterPro" id="IPR006121">
    <property type="entry name" value="HMA_dom"/>
</dbReference>
<proteinExistence type="predicted"/>
<keyword evidence="2" id="KW-1133">Transmembrane helix</keyword>